<dbReference type="InParanoid" id="E2A5B1"/>
<keyword evidence="2" id="KW-1185">Reference proteome</keyword>
<sequence length="66" mass="7692">NYCSNFLLHRLDELLENVPLANRLGMMFQKDGHPAHTIFLARTILNQKFPGKWIGLYGPQEWPPRS</sequence>
<feature type="non-terminal residue" evidence="1">
    <location>
        <position position="1"/>
    </location>
</feature>
<protein>
    <recommendedName>
        <fullName evidence="3">Histone-lysine N-methyltransferase SETMAR</fullName>
    </recommendedName>
</protein>
<dbReference type="EMBL" id="GL436898">
    <property type="protein sequence ID" value="EFN71378.1"/>
    <property type="molecule type" value="Genomic_DNA"/>
</dbReference>
<accession>E2A5B1</accession>
<dbReference type="AlphaFoldDB" id="E2A5B1"/>
<evidence type="ECO:0008006" key="3">
    <source>
        <dbReference type="Google" id="ProtNLM"/>
    </source>
</evidence>
<evidence type="ECO:0000313" key="1">
    <source>
        <dbReference type="EMBL" id="EFN71378.1"/>
    </source>
</evidence>
<dbReference type="Proteomes" id="UP000000311">
    <property type="component" value="Unassembled WGS sequence"/>
</dbReference>
<feature type="non-terminal residue" evidence="1">
    <location>
        <position position="66"/>
    </location>
</feature>
<proteinExistence type="predicted"/>
<evidence type="ECO:0000313" key="2">
    <source>
        <dbReference type="Proteomes" id="UP000000311"/>
    </source>
</evidence>
<name>E2A5B1_CAMFO</name>
<reference evidence="1 2" key="1">
    <citation type="journal article" date="2010" name="Science">
        <title>Genomic comparison of the ants Camponotus floridanus and Harpegnathos saltator.</title>
        <authorList>
            <person name="Bonasio R."/>
            <person name="Zhang G."/>
            <person name="Ye C."/>
            <person name="Mutti N.S."/>
            <person name="Fang X."/>
            <person name="Qin N."/>
            <person name="Donahue G."/>
            <person name="Yang P."/>
            <person name="Li Q."/>
            <person name="Li C."/>
            <person name="Zhang P."/>
            <person name="Huang Z."/>
            <person name="Berger S.L."/>
            <person name="Reinberg D."/>
            <person name="Wang J."/>
            <person name="Liebig J."/>
        </authorList>
    </citation>
    <scope>NUCLEOTIDE SEQUENCE [LARGE SCALE GENOMIC DNA]</scope>
    <source>
        <strain evidence="2">C129</strain>
    </source>
</reference>
<dbReference type="OMA" id="WIGLYGP"/>
<organism evidence="2">
    <name type="scientific">Camponotus floridanus</name>
    <name type="common">Florida carpenter ant</name>
    <dbReference type="NCBI Taxonomy" id="104421"/>
    <lineage>
        <taxon>Eukaryota</taxon>
        <taxon>Metazoa</taxon>
        <taxon>Ecdysozoa</taxon>
        <taxon>Arthropoda</taxon>
        <taxon>Hexapoda</taxon>
        <taxon>Insecta</taxon>
        <taxon>Pterygota</taxon>
        <taxon>Neoptera</taxon>
        <taxon>Endopterygota</taxon>
        <taxon>Hymenoptera</taxon>
        <taxon>Apocrita</taxon>
        <taxon>Aculeata</taxon>
        <taxon>Formicoidea</taxon>
        <taxon>Formicidae</taxon>
        <taxon>Formicinae</taxon>
        <taxon>Camponotus</taxon>
    </lineage>
</organism>
<gene>
    <name evidence="1" type="ORF">EAG_00067</name>
</gene>